<organism evidence="1 2">
    <name type="scientific">Mucilaginibacter ginkgonis</name>
    <dbReference type="NCBI Taxonomy" id="2682091"/>
    <lineage>
        <taxon>Bacteria</taxon>
        <taxon>Pseudomonadati</taxon>
        <taxon>Bacteroidota</taxon>
        <taxon>Sphingobacteriia</taxon>
        <taxon>Sphingobacteriales</taxon>
        <taxon>Sphingobacteriaceae</taxon>
        <taxon>Mucilaginibacter</taxon>
    </lineage>
</organism>
<evidence type="ECO:0000313" key="1">
    <source>
        <dbReference type="EMBL" id="QQL50260.1"/>
    </source>
</evidence>
<dbReference type="RefSeq" id="WP_157522631.1">
    <property type="nucleotide sequence ID" value="NZ_CP066775.1"/>
</dbReference>
<dbReference type="InterPro" id="IPR001214">
    <property type="entry name" value="SET_dom"/>
</dbReference>
<dbReference type="EMBL" id="CP066775">
    <property type="protein sequence ID" value="QQL50260.1"/>
    <property type="molecule type" value="Genomic_DNA"/>
</dbReference>
<dbReference type="PROSITE" id="PS50280">
    <property type="entry name" value="SET"/>
    <property type="match status" value="1"/>
</dbReference>
<gene>
    <name evidence="1" type="ORF">GO620_002055</name>
</gene>
<sequence>MLIVETYLKEVSGKGIGLFASKLIPKNAVYWVRNTDFDKIISKTELRSYPALTSNFITNYGFQEQSGIWYLCMDNARFVNHSLNPNTFNRFNDTGELIECTTTKDILPNEEIVCNYRKTCITCDVDVDFVVADS</sequence>
<dbReference type="SUPFAM" id="SSF82199">
    <property type="entry name" value="SET domain"/>
    <property type="match status" value="1"/>
</dbReference>
<name>A0A6I4IMI5_9SPHI</name>
<dbReference type="InterPro" id="IPR046341">
    <property type="entry name" value="SET_dom_sf"/>
</dbReference>
<reference evidence="1 2" key="1">
    <citation type="submission" date="2020-12" db="EMBL/GenBank/DDBJ databases">
        <title>HMF7856_wgs.fasta genome submission.</title>
        <authorList>
            <person name="Kang H."/>
            <person name="Kim H."/>
            <person name="Joh K."/>
        </authorList>
    </citation>
    <scope>NUCLEOTIDE SEQUENCE [LARGE SCALE GENOMIC DNA]</scope>
    <source>
        <strain evidence="1 2">HMF7856</strain>
    </source>
</reference>
<dbReference type="KEGG" id="mgik:GO620_002055"/>
<dbReference type="CDD" id="cd08161">
    <property type="entry name" value="SET"/>
    <property type="match status" value="1"/>
</dbReference>
<dbReference type="Pfam" id="PF00856">
    <property type="entry name" value="SET"/>
    <property type="match status" value="1"/>
</dbReference>
<dbReference type="Gene3D" id="2.170.270.10">
    <property type="entry name" value="SET domain"/>
    <property type="match status" value="1"/>
</dbReference>
<evidence type="ECO:0000313" key="2">
    <source>
        <dbReference type="Proteomes" id="UP000429232"/>
    </source>
</evidence>
<accession>A0A6I4IMI5</accession>
<dbReference type="AlphaFoldDB" id="A0A6I4IMI5"/>
<keyword evidence="2" id="KW-1185">Reference proteome</keyword>
<protein>
    <submittedName>
        <fullName evidence="1">SET domain-containing protein</fullName>
    </submittedName>
</protein>
<dbReference type="Proteomes" id="UP000429232">
    <property type="component" value="Chromosome"/>
</dbReference>
<proteinExistence type="predicted"/>